<keyword evidence="1" id="KW-0175">Coiled coil</keyword>
<gene>
    <name evidence="2" type="ORF">X777_14941</name>
</gene>
<feature type="coiled-coil region" evidence="1">
    <location>
        <begin position="8"/>
        <end position="49"/>
    </location>
</feature>
<sequence>LLVFFQNHENVDRNIVELSERLAKERRELQQSRTEIKNIENVLSDVENKTLSCRDRYRSIMTAIKRDVRKTEIEMKMLQDHASKLSLCREELKNEILKQGQDYQRMIDNFAKDFGNKETTFCTLTTDTS</sequence>
<dbReference type="EMBL" id="KK107119">
    <property type="protein sequence ID" value="EZA58772.1"/>
    <property type="molecule type" value="Genomic_DNA"/>
</dbReference>
<protein>
    <submittedName>
        <fullName evidence="2">Uncharacterized protein</fullName>
    </submittedName>
</protein>
<keyword evidence="3" id="KW-1185">Reference proteome</keyword>
<proteinExistence type="predicted"/>
<feature type="non-terminal residue" evidence="2">
    <location>
        <position position="1"/>
    </location>
</feature>
<organism evidence="2 3">
    <name type="scientific">Ooceraea biroi</name>
    <name type="common">Clonal raider ant</name>
    <name type="synonym">Cerapachys biroi</name>
    <dbReference type="NCBI Taxonomy" id="2015173"/>
    <lineage>
        <taxon>Eukaryota</taxon>
        <taxon>Metazoa</taxon>
        <taxon>Ecdysozoa</taxon>
        <taxon>Arthropoda</taxon>
        <taxon>Hexapoda</taxon>
        <taxon>Insecta</taxon>
        <taxon>Pterygota</taxon>
        <taxon>Neoptera</taxon>
        <taxon>Endopterygota</taxon>
        <taxon>Hymenoptera</taxon>
        <taxon>Apocrita</taxon>
        <taxon>Aculeata</taxon>
        <taxon>Formicoidea</taxon>
        <taxon>Formicidae</taxon>
        <taxon>Dorylinae</taxon>
        <taxon>Ooceraea</taxon>
    </lineage>
</organism>
<dbReference type="OrthoDB" id="7634477at2759"/>
<evidence type="ECO:0000313" key="2">
    <source>
        <dbReference type="EMBL" id="EZA58772.1"/>
    </source>
</evidence>
<dbReference type="OMA" id="CRDRYRS"/>
<evidence type="ECO:0000313" key="3">
    <source>
        <dbReference type="Proteomes" id="UP000053097"/>
    </source>
</evidence>
<name>A0A026WRX0_OOCBI</name>
<accession>A0A026WRX0</accession>
<dbReference type="Proteomes" id="UP000053097">
    <property type="component" value="Unassembled WGS sequence"/>
</dbReference>
<dbReference type="AlphaFoldDB" id="A0A026WRX0"/>
<evidence type="ECO:0000256" key="1">
    <source>
        <dbReference type="SAM" id="Coils"/>
    </source>
</evidence>
<reference evidence="2 3" key="1">
    <citation type="journal article" date="2014" name="Curr. Biol.">
        <title>The genome of the clonal raider ant Cerapachys biroi.</title>
        <authorList>
            <person name="Oxley P.R."/>
            <person name="Ji L."/>
            <person name="Fetter-Pruneda I."/>
            <person name="McKenzie S.K."/>
            <person name="Li C."/>
            <person name="Hu H."/>
            <person name="Zhang G."/>
            <person name="Kronauer D.J."/>
        </authorList>
    </citation>
    <scope>NUCLEOTIDE SEQUENCE [LARGE SCALE GENOMIC DNA]</scope>
</reference>